<dbReference type="STRING" id="314230.DSM3645_22424"/>
<comment type="caution">
    <text evidence="3">The sequence shown here is derived from an EMBL/GenBank/DDBJ whole genome shotgun (WGS) entry which is preliminary data.</text>
</comment>
<dbReference type="Pfam" id="PF13472">
    <property type="entry name" value="Lipase_GDSL_2"/>
    <property type="match status" value="1"/>
</dbReference>
<evidence type="ECO:0000256" key="1">
    <source>
        <dbReference type="SAM" id="SignalP"/>
    </source>
</evidence>
<dbReference type="InterPro" id="IPR058180">
    <property type="entry name" value="BPSS1187-like"/>
</dbReference>
<evidence type="ECO:0000313" key="3">
    <source>
        <dbReference type="EMBL" id="EAQ79943.1"/>
    </source>
</evidence>
<keyword evidence="1" id="KW-0732">Signal</keyword>
<dbReference type="HOGENOM" id="CLU_459813_0_0_0"/>
<organism evidence="3 4">
    <name type="scientific">Blastopirellula marina DSM 3645</name>
    <dbReference type="NCBI Taxonomy" id="314230"/>
    <lineage>
        <taxon>Bacteria</taxon>
        <taxon>Pseudomonadati</taxon>
        <taxon>Planctomycetota</taxon>
        <taxon>Planctomycetia</taxon>
        <taxon>Pirellulales</taxon>
        <taxon>Pirellulaceae</taxon>
        <taxon>Blastopirellula</taxon>
    </lineage>
</organism>
<name>A3ZUM8_9BACT</name>
<evidence type="ECO:0000313" key="4">
    <source>
        <dbReference type="Proteomes" id="UP000004358"/>
    </source>
</evidence>
<proteinExistence type="predicted"/>
<feature type="signal peptide" evidence="1">
    <location>
        <begin position="1"/>
        <end position="20"/>
    </location>
</feature>
<sequence>MNCSLRCLSVLLLLAVTAQAQTTQTPSNTEPTNAAEAAAQKLREEAELEKKYQAWFASLTPDQQAWEKTLQAELGGFYLPIHKREKVAGKSNAWDYVADDPALPRVLLIGDSVSRAYTQTVRKELAGIANVHRAPANCGPTATGLKKLDVWLGDGKWDLIHFNFGIHDRATPLDDYAARLEQLVARMQKTGAKVAWANSTPIPDVPGKYTAKSMVERNATAAKVMQKHGVAIDDLFNAISPRLAELQNPNDVHFSGAGNEFLGVQVAKFLKANLPQKYHLSVRASEINPDAKEHPELGFVFKDDKGKPQDLQHAMVDTRVPQRGQLVIWLMGYNGGLFDRITSYGLHGIQPHYANRWFGTLDAKDRDDGVSLGKIRLEAATGLDASPLVDIPKADSMAQRSLQLVKWLNEENPAGNWGQFLNKDQTDLLWDKVIMAGSSHGSTTSGRFAKHQKVARVVMFCGPRDQLDSWQSLPSATPENRYFGFSHVLDGGWTGDHYCRSWQMLGLNKFGPIVDVDKVPAPYGSTRRLITAGDVKNDARRAHGSVTPGGSAIKDADGNYVHEAVWRYLFTHPVDEVGEAVAAESDCNLDLKR</sequence>
<accession>A3ZUM8</accession>
<dbReference type="Gene3D" id="3.40.50.1110">
    <property type="entry name" value="SGNH hydrolase"/>
    <property type="match status" value="1"/>
</dbReference>
<dbReference type="GO" id="GO:0016788">
    <property type="term" value="F:hydrolase activity, acting on ester bonds"/>
    <property type="evidence" value="ECO:0007669"/>
    <property type="project" value="UniProtKB-ARBA"/>
</dbReference>
<dbReference type="EMBL" id="AANZ01000012">
    <property type="protein sequence ID" value="EAQ79943.1"/>
    <property type="molecule type" value="Genomic_DNA"/>
</dbReference>
<protein>
    <recommendedName>
        <fullName evidence="2">SGNH hydrolase-type esterase domain-containing protein</fullName>
    </recommendedName>
</protein>
<gene>
    <name evidence="3" type="ORF">DSM3645_22424</name>
</gene>
<dbReference type="NCBIfam" id="NF047580">
    <property type="entry name" value="BPSS1187_fam"/>
    <property type="match status" value="1"/>
</dbReference>
<dbReference type="Proteomes" id="UP000004358">
    <property type="component" value="Unassembled WGS sequence"/>
</dbReference>
<dbReference type="eggNOG" id="COG2755">
    <property type="taxonomic scope" value="Bacteria"/>
</dbReference>
<dbReference type="CDD" id="cd00229">
    <property type="entry name" value="SGNH_hydrolase"/>
    <property type="match status" value="1"/>
</dbReference>
<dbReference type="InterPro" id="IPR036514">
    <property type="entry name" value="SGNH_hydro_sf"/>
</dbReference>
<feature type="chain" id="PRO_5002663779" description="SGNH hydrolase-type esterase domain-containing protein" evidence="1">
    <location>
        <begin position="21"/>
        <end position="593"/>
    </location>
</feature>
<dbReference type="SUPFAM" id="SSF52266">
    <property type="entry name" value="SGNH hydrolase"/>
    <property type="match status" value="1"/>
</dbReference>
<evidence type="ECO:0000259" key="2">
    <source>
        <dbReference type="Pfam" id="PF13472"/>
    </source>
</evidence>
<feature type="domain" description="SGNH hydrolase-type esterase" evidence="2">
    <location>
        <begin position="149"/>
        <end position="260"/>
    </location>
</feature>
<dbReference type="InterPro" id="IPR013830">
    <property type="entry name" value="SGNH_hydro"/>
</dbReference>
<reference evidence="3 4" key="1">
    <citation type="submission" date="2006-02" db="EMBL/GenBank/DDBJ databases">
        <authorList>
            <person name="Amann R."/>
            <person name="Ferriera S."/>
            <person name="Johnson J."/>
            <person name="Kravitz S."/>
            <person name="Halpern A."/>
            <person name="Remington K."/>
            <person name="Beeson K."/>
            <person name="Tran B."/>
            <person name="Rogers Y.-H."/>
            <person name="Friedman R."/>
            <person name="Venter J.C."/>
        </authorList>
    </citation>
    <scope>NUCLEOTIDE SEQUENCE [LARGE SCALE GENOMIC DNA]</scope>
    <source>
        <strain evidence="3 4">DSM 3645</strain>
    </source>
</reference>
<dbReference type="RefSeq" id="WP_002652384.1">
    <property type="nucleotide sequence ID" value="NZ_CH672376.1"/>
</dbReference>
<dbReference type="AlphaFoldDB" id="A3ZUM8"/>